<sequence>MSLFSLFGALEIGLIFSLVALGVFISFRLLRFPDLTVDGSFPLGGAVCATLIALGWDPYSATLAATAA</sequence>
<evidence type="ECO:0000313" key="3">
    <source>
        <dbReference type="Proteomes" id="UP000253594"/>
    </source>
</evidence>
<evidence type="ECO:0000313" key="2">
    <source>
        <dbReference type="EMBL" id="RCI70504.1"/>
    </source>
</evidence>
<feature type="transmembrane region" description="Helical" evidence="1">
    <location>
        <begin position="6"/>
        <end position="27"/>
    </location>
</feature>
<reference evidence="2 3" key="1">
    <citation type="submission" date="2018-07" db="EMBL/GenBank/DDBJ databases">
        <title>Mechanisms of high-level aminoglycoside resistance among Gram-negative pathogens in Brazil.</title>
        <authorList>
            <person name="Ballaben A.S."/>
            <person name="Darini A.L.C."/>
            <person name="Doi Y."/>
        </authorList>
    </citation>
    <scope>NUCLEOTIDE SEQUENCE [LARGE SCALE GENOMIC DNA]</scope>
    <source>
        <strain evidence="2 3">B2-305</strain>
    </source>
</reference>
<organism evidence="2 3">
    <name type="scientific">Pseudomonas aeruginosa</name>
    <dbReference type="NCBI Taxonomy" id="287"/>
    <lineage>
        <taxon>Bacteria</taxon>
        <taxon>Pseudomonadati</taxon>
        <taxon>Pseudomonadota</taxon>
        <taxon>Gammaproteobacteria</taxon>
        <taxon>Pseudomonadales</taxon>
        <taxon>Pseudomonadaceae</taxon>
        <taxon>Pseudomonas</taxon>
    </lineage>
</organism>
<accession>A0A367LZ92</accession>
<dbReference type="Proteomes" id="UP000253594">
    <property type="component" value="Unassembled WGS sequence"/>
</dbReference>
<protein>
    <submittedName>
        <fullName evidence="2">ABC transporter permease</fullName>
    </submittedName>
</protein>
<dbReference type="EMBL" id="QORE01002051">
    <property type="protein sequence ID" value="RCI70504.1"/>
    <property type="molecule type" value="Genomic_DNA"/>
</dbReference>
<feature type="transmembrane region" description="Helical" evidence="1">
    <location>
        <begin position="39"/>
        <end position="56"/>
    </location>
</feature>
<comment type="caution">
    <text evidence="2">The sequence shown here is derived from an EMBL/GenBank/DDBJ whole genome shotgun (WGS) entry which is preliminary data.</text>
</comment>
<keyword evidence="1" id="KW-1133">Transmembrane helix</keyword>
<dbReference type="AlphaFoldDB" id="A0A367LZ92"/>
<keyword evidence="1" id="KW-0472">Membrane</keyword>
<keyword evidence="1" id="KW-0812">Transmembrane</keyword>
<feature type="non-terminal residue" evidence="2">
    <location>
        <position position="68"/>
    </location>
</feature>
<proteinExistence type="predicted"/>
<evidence type="ECO:0000256" key="1">
    <source>
        <dbReference type="SAM" id="Phobius"/>
    </source>
</evidence>
<name>A0A367LZ92_PSEAI</name>
<gene>
    <name evidence="2" type="ORF">DT376_34170</name>
</gene>